<evidence type="ECO:0000256" key="1">
    <source>
        <dbReference type="SAM" id="Phobius"/>
    </source>
</evidence>
<proteinExistence type="predicted"/>
<keyword evidence="1" id="KW-0472">Membrane</keyword>
<feature type="transmembrane region" description="Helical" evidence="1">
    <location>
        <begin position="30"/>
        <end position="61"/>
    </location>
</feature>
<dbReference type="EMBL" id="CAACVJ010000020">
    <property type="protein sequence ID" value="VEP11732.1"/>
    <property type="molecule type" value="Genomic_DNA"/>
</dbReference>
<organism evidence="2 3">
    <name type="scientific">Hyella patelloides LEGE 07179</name>
    <dbReference type="NCBI Taxonomy" id="945734"/>
    <lineage>
        <taxon>Bacteria</taxon>
        <taxon>Bacillati</taxon>
        <taxon>Cyanobacteriota</taxon>
        <taxon>Cyanophyceae</taxon>
        <taxon>Pleurocapsales</taxon>
        <taxon>Hyellaceae</taxon>
        <taxon>Hyella</taxon>
    </lineage>
</organism>
<dbReference type="AlphaFoldDB" id="A0A563VK05"/>
<keyword evidence="1" id="KW-0812">Transmembrane</keyword>
<sequence>MQVILQAKIEYNITAIIMTGQVLDRNSNGILVLIIPVAFAIVIICQLWPVLLGLSVLIVSWKAWQSYQWRKWSEQVNPYFNNLIKENRGYLTPLDLSLKANLSARAAKAFLERKSLEYGTSPTKVKDKGVVYYFPTASALGRIFDDSEPFGDFDEEEDTIAETTSQVTTSTSSTTKESNTVSFKEITQLAKQEQAKTATETVSTTTESAQLDVTTLNQAELAKRLDVNSSTVGRNKVKSESDFAMWSQSKDPEGIAWKFVAKSNEFVALEN</sequence>
<keyword evidence="3" id="KW-1185">Reference proteome</keyword>
<accession>A0A563VK05</accession>
<keyword evidence="1" id="KW-1133">Transmembrane helix</keyword>
<protein>
    <submittedName>
        <fullName evidence="2">Uncharacterized protein</fullName>
    </submittedName>
</protein>
<name>A0A563VK05_9CYAN</name>
<reference evidence="2 3" key="1">
    <citation type="submission" date="2019-01" db="EMBL/GenBank/DDBJ databases">
        <authorList>
            <person name="Brito A."/>
        </authorList>
    </citation>
    <scope>NUCLEOTIDE SEQUENCE [LARGE SCALE GENOMIC DNA]</scope>
    <source>
        <strain evidence="2">1</strain>
    </source>
</reference>
<evidence type="ECO:0000313" key="2">
    <source>
        <dbReference type="EMBL" id="VEP11732.1"/>
    </source>
</evidence>
<gene>
    <name evidence="2" type="ORF">H1P_1160013</name>
</gene>
<evidence type="ECO:0000313" key="3">
    <source>
        <dbReference type="Proteomes" id="UP000320055"/>
    </source>
</evidence>
<dbReference type="Proteomes" id="UP000320055">
    <property type="component" value="Unassembled WGS sequence"/>
</dbReference>